<dbReference type="RefSeq" id="WP_091935710.1">
    <property type="nucleotide sequence ID" value="NZ_FNCY01000004.1"/>
</dbReference>
<dbReference type="CDD" id="cd17546">
    <property type="entry name" value="REC_hyHK_CKI1_RcsC-like"/>
    <property type="match status" value="1"/>
</dbReference>
<name>A0A1G8ABC3_9RHOO</name>
<dbReference type="AlphaFoldDB" id="A0A1G8ABC3"/>
<dbReference type="OrthoDB" id="9179585at2"/>
<protein>
    <submittedName>
        <fullName evidence="3">CheY chemotaxis protein or a CheY-like REC (Receiver) domain</fullName>
    </submittedName>
</protein>
<dbReference type="InterPro" id="IPR011006">
    <property type="entry name" value="CheY-like_superfamily"/>
</dbReference>
<accession>A0A1G8ABC3</accession>
<dbReference type="PANTHER" id="PTHR43228">
    <property type="entry name" value="TWO-COMPONENT RESPONSE REGULATOR"/>
    <property type="match status" value="1"/>
</dbReference>
<evidence type="ECO:0000313" key="4">
    <source>
        <dbReference type="Proteomes" id="UP000198607"/>
    </source>
</evidence>
<feature type="domain" description="Response regulatory" evidence="2">
    <location>
        <begin position="9"/>
        <end position="123"/>
    </location>
</feature>
<dbReference type="InterPro" id="IPR052048">
    <property type="entry name" value="ST_Response_Regulator"/>
</dbReference>
<proteinExistence type="predicted"/>
<organism evidence="3 4">
    <name type="scientific">Propionivibrio dicarboxylicus</name>
    <dbReference type="NCBI Taxonomy" id="83767"/>
    <lineage>
        <taxon>Bacteria</taxon>
        <taxon>Pseudomonadati</taxon>
        <taxon>Pseudomonadota</taxon>
        <taxon>Betaproteobacteria</taxon>
        <taxon>Rhodocyclales</taxon>
        <taxon>Rhodocyclaceae</taxon>
        <taxon>Propionivibrio</taxon>
    </lineage>
</organism>
<dbReference type="PANTHER" id="PTHR43228:SF1">
    <property type="entry name" value="TWO-COMPONENT RESPONSE REGULATOR ARR22"/>
    <property type="match status" value="1"/>
</dbReference>
<dbReference type="PROSITE" id="PS50110">
    <property type="entry name" value="RESPONSE_REGULATORY"/>
    <property type="match status" value="1"/>
</dbReference>
<reference evidence="3 4" key="1">
    <citation type="submission" date="2016-10" db="EMBL/GenBank/DDBJ databases">
        <authorList>
            <person name="de Groot N.N."/>
        </authorList>
    </citation>
    <scope>NUCLEOTIDE SEQUENCE [LARGE SCALE GENOMIC DNA]</scope>
    <source>
        <strain evidence="3 4">DSM 5885</strain>
    </source>
</reference>
<feature type="modified residue" description="4-aspartylphosphate" evidence="1">
    <location>
        <position position="59"/>
    </location>
</feature>
<dbReference type="InterPro" id="IPR001789">
    <property type="entry name" value="Sig_transdc_resp-reg_receiver"/>
</dbReference>
<dbReference type="STRING" id="83767.SAMN05660652_01335"/>
<gene>
    <name evidence="3" type="ORF">SAMN05660652_01335</name>
</gene>
<dbReference type="Proteomes" id="UP000198607">
    <property type="component" value="Unassembled WGS sequence"/>
</dbReference>
<keyword evidence="1" id="KW-0597">Phosphoprotein</keyword>
<evidence type="ECO:0000259" key="2">
    <source>
        <dbReference type="PROSITE" id="PS50110"/>
    </source>
</evidence>
<dbReference type="Gene3D" id="3.40.50.2300">
    <property type="match status" value="1"/>
</dbReference>
<dbReference type="SMART" id="SM00448">
    <property type="entry name" value="REC"/>
    <property type="match status" value="1"/>
</dbReference>
<dbReference type="Pfam" id="PF00072">
    <property type="entry name" value="Response_reg"/>
    <property type="match status" value="1"/>
</dbReference>
<sequence>MATPRREAKILIIDNDGGSRFELNHMLQRLGVETIETASDGQEGLAKIAAGDYDLVFMDWVMRELNGHGLTQLRRDGCTVPIVATTANAILGDLKTRLAAGIDDYLSKPLLFANVDAVLRKALA</sequence>
<evidence type="ECO:0000313" key="3">
    <source>
        <dbReference type="EMBL" id="SDH18163.1"/>
    </source>
</evidence>
<dbReference type="GO" id="GO:0000160">
    <property type="term" value="P:phosphorelay signal transduction system"/>
    <property type="evidence" value="ECO:0007669"/>
    <property type="project" value="InterPro"/>
</dbReference>
<dbReference type="SUPFAM" id="SSF52172">
    <property type="entry name" value="CheY-like"/>
    <property type="match status" value="1"/>
</dbReference>
<dbReference type="EMBL" id="FNCY01000004">
    <property type="protein sequence ID" value="SDH18163.1"/>
    <property type="molecule type" value="Genomic_DNA"/>
</dbReference>
<keyword evidence="4" id="KW-1185">Reference proteome</keyword>
<evidence type="ECO:0000256" key="1">
    <source>
        <dbReference type="PROSITE-ProRule" id="PRU00169"/>
    </source>
</evidence>